<gene>
    <name evidence="9" type="ORF">FM069_05895</name>
</gene>
<comment type="caution">
    <text evidence="9">The sequence shown here is derived from an EMBL/GenBank/DDBJ whole genome shotgun (WGS) entry which is preliminary data.</text>
</comment>
<keyword evidence="10" id="KW-1185">Reference proteome</keyword>
<dbReference type="GO" id="GO:0016780">
    <property type="term" value="F:phosphotransferase activity, for other substituted phosphate groups"/>
    <property type="evidence" value="ECO:0007669"/>
    <property type="project" value="InterPro"/>
</dbReference>
<accession>A0A553H2I9</accession>
<feature type="transmembrane region" description="Helical" evidence="8">
    <location>
        <begin position="100"/>
        <end position="118"/>
    </location>
</feature>
<evidence type="ECO:0000256" key="4">
    <source>
        <dbReference type="ARBA" id="ARBA00022692"/>
    </source>
</evidence>
<dbReference type="PANTHER" id="PTHR22926:SF3">
    <property type="entry name" value="UNDECAPRENYL-PHOSPHATE ALPHA-N-ACETYLGLUCOSAMINYL 1-PHOSPHATE TRANSFERASE"/>
    <property type="match status" value="1"/>
</dbReference>
<feature type="binding site" evidence="7">
    <location>
        <position position="210"/>
    </location>
    <ligand>
        <name>Mg(2+)</name>
        <dbReference type="ChEBI" id="CHEBI:18420"/>
    </ligand>
</feature>
<dbReference type="AlphaFoldDB" id="A0A553H2I9"/>
<organism evidence="9 10">
    <name type="scientific">Pseudomonas mangiferae</name>
    <dbReference type="NCBI Taxonomy" id="2593654"/>
    <lineage>
        <taxon>Bacteria</taxon>
        <taxon>Pseudomonadati</taxon>
        <taxon>Pseudomonadota</taxon>
        <taxon>Gammaproteobacteria</taxon>
        <taxon>Pseudomonadales</taxon>
        <taxon>Pseudomonadaceae</taxon>
        <taxon>Pseudomonas</taxon>
    </lineage>
</organism>
<dbReference type="GO" id="GO:0071555">
    <property type="term" value="P:cell wall organization"/>
    <property type="evidence" value="ECO:0007669"/>
    <property type="project" value="TreeGrafter"/>
</dbReference>
<protein>
    <submittedName>
        <fullName evidence="9">Glycosyltransferase family 4 protein</fullName>
    </submittedName>
</protein>
<dbReference type="CDD" id="cd06854">
    <property type="entry name" value="GT_WbpL_WbcO_like"/>
    <property type="match status" value="1"/>
</dbReference>
<proteinExistence type="predicted"/>
<keyword evidence="5 8" id="KW-1133">Transmembrane helix</keyword>
<evidence type="ECO:0000256" key="3">
    <source>
        <dbReference type="ARBA" id="ARBA00022679"/>
    </source>
</evidence>
<dbReference type="GO" id="GO:0046872">
    <property type="term" value="F:metal ion binding"/>
    <property type="evidence" value="ECO:0007669"/>
    <property type="project" value="UniProtKB-KW"/>
</dbReference>
<feature type="transmembrane region" description="Helical" evidence="8">
    <location>
        <begin position="158"/>
        <end position="176"/>
    </location>
</feature>
<evidence type="ECO:0000256" key="2">
    <source>
        <dbReference type="ARBA" id="ARBA00022475"/>
    </source>
</evidence>
<dbReference type="Pfam" id="PF00953">
    <property type="entry name" value="Glycos_transf_4"/>
    <property type="match status" value="1"/>
</dbReference>
<evidence type="ECO:0000256" key="8">
    <source>
        <dbReference type="SAM" id="Phobius"/>
    </source>
</evidence>
<dbReference type="GO" id="GO:0009103">
    <property type="term" value="P:lipopolysaccharide biosynthetic process"/>
    <property type="evidence" value="ECO:0007669"/>
    <property type="project" value="TreeGrafter"/>
</dbReference>
<keyword evidence="3 9" id="KW-0808">Transferase</keyword>
<keyword evidence="2" id="KW-1003">Cell membrane</keyword>
<keyword evidence="7" id="KW-0479">Metal-binding</keyword>
<feature type="binding site" evidence="7">
    <location>
        <position position="150"/>
    </location>
    <ligand>
        <name>Mg(2+)</name>
        <dbReference type="ChEBI" id="CHEBI:18420"/>
    </ligand>
</feature>
<evidence type="ECO:0000313" key="9">
    <source>
        <dbReference type="EMBL" id="TRX75963.1"/>
    </source>
</evidence>
<evidence type="ECO:0000256" key="5">
    <source>
        <dbReference type="ARBA" id="ARBA00022989"/>
    </source>
</evidence>
<dbReference type="EMBL" id="VJOY01000003">
    <property type="protein sequence ID" value="TRX75963.1"/>
    <property type="molecule type" value="Genomic_DNA"/>
</dbReference>
<keyword evidence="6 8" id="KW-0472">Membrane</keyword>
<name>A0A553H2I9_9PSED</name>
<reference evidence="9 10" key="1">
    <citation type="submission" date="2019-07" db="EMBL/GenBank/DDBJ databases">
        <title>Pseudomonas mangiferae sp. nov., isolated from bark of mango tree in Thailand.</title>
        <authorList>
            <person name="Srisuk N."/>
            <person name="Anurat P."/>
        </authorList>
    </citation>
    <scope>NUCLEOTIDE SEQUENCE [LARGE SCALE GENOMIC DNA]</scope>
    <source>
        <strain evidence="9 10">DMKU_BBB3-04</strain>
    </source>
</reference>
<dbReference type="PANTHER" id="PTHR22926">
    <property type="entry name" value="PHOSPHO-N-ACETYLMURAMOYL-PENTAPEPTIDE-TRANSFERASE"/>
    <property type="match status" value="1"/>
</dbReference>
<evidence type="ECO:0000256" key="1">
    <source>
        <dbReference type="ARBA" id="ARBA00004651"/>
    </source>
</evidence>
<evidence type="ECO:0000313" key="10">
    <source>
        <dbReference type="Proteomes" id="UP000315235"/>
    </source>
</evidence>
<keyword evidence="4 8" id="KW-0812">Transmembrane</keyword>
<keyword evidence="7" id="KW-0460">Magnesium</keyword>
<sequence>MMTLLCSTFLVSLALTGLVRHLALHKNLLDVPNARSSHSIPTPRGGGIAIVVAYLMALTLLYGLGELPFAAWLGLVLSAAAVALIGFIDDLEHVPARWRLLVHFAAAGLLLSCVGGLPPLPVPWVGTLDLGWFGTALLGLFLVWLINLYNFMDGIDGIAAAQAVTVCLGMAFLSWYGDHANTLEPLVMLAVAALGFLLWNFPPAKIFMGDVGSGFLGAALGGLMTWQAQTSGDLLWAWLIMLGTFVVDASLTLLRRLLRRQRVYEAHRSHAYQSASRQAGSHRPVTLAVIALNLLWLLPCAWLAVSGLLPGLVALLVAYLPLMLLALYYRAGADEARSRAMPH</sequence>
<dbReference type="InterPro" id="IPR000715">
    <property type="entry name" value="Glycosyl_transferase_4"/>
</dbReference>
<feature type="transmembrane region" description="Helical" evidence="8">
    <location>
        <begin position="69"/>
        <end position="88"/>
    </location>
</feature>
<feature type="transmembrane region" description="Helical" evidence="8">
    <location>
        <begin position="311"/>
        <end position="329"/>
    </location>
</feature>
<comment type="cofactor">
    <cofactor evidence="7">
        <name>Mg(2+)</name>
        <dbReference type="ChEBI" id="CHEBI:18420"/>
    </cofactor>
</comment>
<feature type="transmembrane region" description="Helical" evidence="8">
    <location>
        <begin position="235"/>
        <end position="254"/>
    </location>
</feature>
<comment type="subcellular location">
    <subcellularLocation>
        <location evidence="1">Cell membrane</location>
        <topology evidence="1">Multi-pass membrane protein</topology>
    </subcellularLocation>
</comment>
<dbReference type="Proteomes" id="UP000315235">
    <property type="component" value="Unassembled WGS sequence"/>
</dbReference>
<dbReference type="GO" id="GO:0044038">
    <property type="term" value="P:cell wall macromolecule biosynthetic process"/>
    <property type="evidence" value="ECO:0007669"/>
    <property type="project" value="TreeGrafter"/>
</dbReference>
<feature type="transmembrane region" description="Helical" evidence="8">
    <location>
        <begin position="130"/>
        <end position="151"/>
    </location>
</feature>
<dbReference type="RefSeq" id="WP_143487355.1">
    <property type="nucleotide sequence ID" value="NZ_VJOY01000003.1"/>
</dbReference>
<dbReference type="OrthoDB" id="9783652at2"/>
<evidence type="ECO:0000256" key="6">
    <source>
        <dbReference type="ARBA" id="ARBA00023136"/>
    </source>
</evidence>
<dbReference type="GO" id="GO:0005886">
    <property type="term" value="C:plasma membrane"/>
    <property type="evidence" value="ECO:0007669"/>
    <property type="project" value="UniProtKB-SubCell"/>
</dbReference>
<evidence type="ECO:0000256" key="7">
    <source>
        <dbReference type="PIRSR" id="PIRSR600715-1"/>
    </source>
</evidence>
<feature type="transmembrane region" description="Helical" evidence="8">
    <location>
        <begin position="285"/>
        <end position="305"/>
    </location>
</feature>
<feature type="transmembrane region" description="Helical" evidence="8">
    <location>
        <begin position="211"/>
        <end position="229"/>
    </location>
</feature>
<feature type="transmembrane region" description="Helical" evidence="8">
    <location>
        <begin position="182"/>
        <end position="199"/>
    </location>
</feature>